<dbReference type="Gene3D" id="3.40.50.1820">
    <property type="entry name" value="alpha/beta hydrolase"/>
    <property type="match status" value="1"/>
</dbReference>
<name>A0AAW0M9C7_QUESU</name>
<dbReference type="Pfam" id="PF07859">
    <property type="entry name" value="Abhydrolase_3"/>
    <property type="match status" value="1"/>
</dbReference>
<organism evidence="3">
    <name type="scientific">Quercus suber</name>
    <name type="common">Cork oak</name>
    <dbReference type="NCBI Taxonomy" id="58331"/>
    <lineage>
        <taxon>Eukaryota</taxon>
        <taxon>Viridiplantae</taxon>
        <taxon>Streptophyta</taxon>
        <taxon>Embryophyta</taxon>
        <taxon>Tracheophyta</taxon>
        <taxon>Spermatophyta</taxon>
        <taxon>Magnoliopsida</taxon>
        <taxon>eudicotyledons</taxon>
        <taxon>Gunneridae</taxon>
        <taxon>Pentapetalae</taxon>
        <taxon>rosids</taxon>
        <taxon>fabids</taxon>
        <taxon>Fagales</taxon>
        <taxon>Fagaceae</taxon>
        <taxon>Quercus</taxon>
    </lineage>
</organism>
<evidence type="ECO:0000313" key="3">
    <source>
        <dbReference type="EMBL" id="KAK7860445.1"/>
    </source>
</evidence>
<reference evidence="3" key="2">
    <citation type="journal article" date="2018" name="Sci. Data">
        <title>The draft genome sequence of cork oak.</title>
        <authorList>
            <person name="Ramos A.M."/>
            <person name="Usie A."/>
            <person name="Barbosa P."/>
            <person name="Barros P.M."/>
            <person name="Capote T."/>
            <person name="Chaves I."/>
            <person name="Simoes F."/>
            <person name="Abreu I."/>
            <person name="Carrasquinho I."/>
            <person name="Faro C."/>
            <person name="Guimaraes J.B."/>
            <person name="Mendonca D."/>
            <person name="Nobrega F."/>
            <person name="Rodrigues L."/>
            <person name="Saibo N.J.M."/>
            <person name="Varela M.C."/>
            <person name="Egas C."/>
            <person name="Matos J."/>
            <person name="Miguel C.M."/>
            <person name="Oliveira M.M."/>
            <person name="Ricardo C.P."/>
            <person name="Goncalves S."/>
        </authorList>
    </citation>
    <scope>NUCLEOTIDE SEQUENCE [LARGE SCALE GENOMIC DNA]</scope>
    <source>
        <strain evidence="3">HL8</strain>
    </source>
</reference>
<accession>A0AAW0M9C7</accession>
<protein>
    <submittedName>
        <fullName evidence="3">2-hydroxyisoflavanone dehydratase</fullName>
    </submittedName>
</protein>
<comment type="similarity">
    <text evidence="1">Belongs to the 'GDXG' lipolytic enzyme family.</text>
</comment>
<proteinExistence type="inferred from homology"/>
<gene>
    <name evidence="3" type="primary">HIDM_3</name>
    <name evidence="3" type="ORF">CFP56_036764</name>
</gene>
<reference evidence="3" key="3">
    <citation type="submission" date="2023-07" db="EMBL/GenBank/DDBJ databases">
        <title>An improved reference 1 genome and first organelle genomes of Quercus suber.</title>
        <authorList>
            <consortium name="Genosuber Consortium"/>
            <person name="Usie A."/>
            <person name="Serra O."/>
            <person name="Barros P."/>
        </authorList>
    </citation>
    <scope>NUCLEOTIDE SEQUENCE</scope>
    <source>
        <strain evidence="3">HL8</strain>
        <tissue evidence="3">Leaves</tissue>
    </source>
</reference>
<dbReference type="PANTHER" id="PTHR23024:SF551">
    <property type="entry name" value="2-HYDROXYISOFLAVANONE DEHYDRATASE-LIKE"/>
    <property type="match status" value="1"/>
</dbReference>
<dbReference type="PANTHER" id="PTHR23024">
    <property type="entry name" value="ARYLACETAMIDE DEACETYLASE"/>
    <property type="match status" value="1"/>
</dbReference>
<reference evidence="3" key="1">
    <citation type="submission" date="2017-12" db="EMBL/GenBank/DDBJ databases">
        <authorList>
            <person name="Barbosa P."/>
            <person name="Usie A."/>
            <person name="Ramos A.M."/>
        </authorList>
    </citation>
    <scope>NUCLEOTIDE SEQUENCE</scope>
    <source>
        <strain evidence="3">HL8</strain>
        <tissue evidence="3">Leaves</tissue>
    </source>
</reference>
<comment type="caution">
    <text evidence="3">The sequence shown here is derived from an EMBL/GenBank/DDBJ whole genome shotgun (WGS) entry which is preliminary data.</text>
</comment>
<dbReference type="InterPro" id="IPR050466">
    <property type="entry name" value="Carboxylest/Gibb_receptor"/>
</dbReference>
<dbReference type="EMBL" id="PKMF04000006">
    <property type="protein sequence ID" value="KAK7860445.1"/>
    <property type="molecule type" value="Genomic_DNA"/>
</dbReference>
<dbReference type="InterPro" id="IPR029058">
    <property type="entry name" value="AB_hydrolase_fold"/>
</dbReference>
<sequence length="232" mass="26367">MTSTTKEVATEILLYIRVYKDGSVFTAHNQNQKLPILVYFHGGGFFFESTFSSLYHRYLSNFVSQVHVLAISVEYRLAPEHLLPAAYEDCWAALQWVATQSAGNDKEHWLISNGDFERIFIGGDSAGGDIVHNMAMRARVESLTYGVKILGAVVEHPYFWSSKPIGMLVRVAGNDQLRDRGIWYVDMARKSGWKGEVELFEVDGEDHVFHIHNIESENAKTMVKRLASFIFK</sequence>
<evidence type="ECO:0000259" key="2">
    <source>
        <dbReference type="Pfam" id="PF07859"/>
    </source>
</evidence>
<feature type="domain" description="Alpha/beta hydrolase fold-3" evidence="2">
    <location>
        <begin position="37"/>
        <end position="157"/>
    </location>
</feature>
<evidence type="ECO:0000256" key="1">
    <source>
        <dbReference type="ARBA" id="ARBA00010515"/>
    </source>
</evidence>
<dbReference type="InterPro" id="IPR013094">
    <property type="entry name" value="AB_hydrolase_3"/>
</dbReference>
<dbReference type="SUPFAM" id="SSF53474">
    <property type="entry name" value="alpha/beta-Hydrolases"/>
    <property type="match status" value="1"/>
</dbReference>
<dbReference type="GO" id="GO:0016787">
    <property type="term" value="F:hydrolase activity"/>
    <property type="evidence" value="ECO:0007669"/>
    <property type="project" value="InterPro"/>
</dbReference>
<dbReference type="AlphaFoldDB" id="A0AAW0M9C7"/>